<feature type="region of interest" description="Disordered" evidence="1">
    <location>
        <begin position="105"/>
        <end position="131"/>
    </location>
</feature>
<comment type="caution">
    <text evidence="3">The sequence shown here is derived from an EMBL/GenBank/DDBJ whole genome shotgun (WGS) entry which is preliminary data.</text>
</comment>
<organism evidence="3 4">
    <name type="scientific">Adineta steineri</name>
    <dbReference type="NCBI Taxonomy" id="433720"/>
    <lineage>
        <taxon>Eukaryota</taxon>
        <taxon>Metazoa</taxon>
        <taxon>Spiralia</taxon>
        <taxon>Gnathifera</taxon>
        <taxon>Rotifera</taxon>
        <taxon>Eurotatoria</taxon>
        <taxon>Bdelloidea</taxon>
        <taxon>Adinetida</taxon>
        <taxon>Adinetidae</taxon>
        <taxon>Adineta</taxon>
    </lineage>
</organism>
<proteinExistence type="predicted"/>
<reference evidence="3" key="1">
    <citation type="submission" date="2021-02" db="EMBL/GenBank/DDBJ databases">
        <authorList>
            <person name="Nowell W R."/>
        </authorList>
    </citation>
    <scope>NUCLEOTIDE SEQUENCE</scope>
</reference>
<evidence type="ECO:0000256" key="1">
    <source>
        <dbReference type="SAM" id="MobiDB-lite"/>
    </source>
</evidence>
<dbReference type="Proteomes" id="UP000663832">
    <property type="component" value="Unassembled WGS sequence"/>
</dbReference>
<sequence>MADQSNDDAQGTSDDRVFNRYDTILFLDQFQSVNSSSGDNSDTTLLSSVQSSEDSFNNEYASSPSLNGQPTISSMPDDHINAELFPGAPLGTAHSFNVPVNEVTVTTPPSGVDENNTETVADTSCEPDLNDSEHHAEETSLVIFHESIAGIIMTVKTDPPASLRLRYDSDDRRRIPNSLTNPMEIDISNLRNIKLSSNQSFYIRLVLAARIENSSDQIYHHPNKLKYHSDDAQILNDGTICVPLTSDDINKGTVAYDHVCFY</sequence>
<accession>A0A815VP59</accession>
<keyword evidence="4" id="KW-1185">Reference proteome</keyword>
<name>A0A815VP59_9BILA</name>
<evidence type="ECO:0000313" key="4">
    <source>
        <dbReference type="Proteomes" id="UP000663832"/>
    </source>
</evidence>
<dbReference type="EMBL" id="CAJNOM010000673">
    <property type="protein sequence ID" value="CAF1538298.1"/>
    <property type="molecule type" value="Genomic_DNA"/>
</dbReference>
<gene>
    <name evidence="2" type="ORF">BJG266_LOCUS17112</name>
    <name evidence="3" type="ORF">QVE165_LOCUS46109</name>
</gene>
<dbReference type="AlphaFoldDB" id="A0A815VP59"/>
<evidence type="ECO:0000313" key="2">
    <source>
        <dbReference type="EMBL" id="CAF1023172.1"/>
    </source>
</evidence>
<feature type="compositionally biased region" description="Polar residues" evidence="1">
    <location>
        <begin position="113"/>
        <end position="122"/>
    </location>
</feature>
<evidence type="ECO:0000313" key="3">
    <source>
        <dbReference type="EMBL" id="CAF1538298.1"/>
    </source>
</evidence>
<dbReference type="EMBL" id="CAJNOI010000081">
    <property type="protein sequence ID" value="CAF1023172.1"/>
    <property type="molecule type" value="Genomic_DNA"/>
</dbReference>
<protein>
    <submittedName>
        <fullName evidence="3">Uncharacterized protein</fullName>
    </submittedName>
</protein>
<dbReference type="Proteomes" id="UP000663877">
    <property type="component" value="Unassembled WGS sequence"/>
</dbReference>